<organism evidence="1 2">
    <name type="scientific">Aliarcobacter cibarius</name>
    <dbReference type="NCBI Taxonomy" id="255507"/>
    <lineage>
        <taxon>Bacteria</taxon>
        <taxon>Pseudomonadati</taxon>
        <taxon>Campylobacterota</taxon>
        <taxon>Epsilonproteobacteria</taxon>
        <taxon>Campylobacterales</taxon>
        <taxon>Arcobacteraceae</taxon>
        <taxon>Aliarcobacter</taxon>
    </lineage>
</organism>
<dbReference type="AlphaFoldDB" id="A0A7L5JLS7"/>
<sequence>MENQKSHKPKIAFVWAENAKAKITNMISKDNYYKYSKYNVFDMDIPISEMDHNDPAKVKRVETKDIDISDLERWLREEETTNKITLRYRKLLSQKQDADIITCSTQVNSGDVAFTDWKWIKLIRNDQIIDQFKILTKNRELQEIQK</sequence>
<proteinExistence type="predicted"/>
<evidence type="ECO:0000313" key="2">
    <source>
        <dbReference type="Proteomes" id="UP000509513"/>
    </source>
</evidence>
<evidence type="ECO:0000313" key="1">
    <source>
        <dbReference type="EMBL" id="QKJ26122.1"/>
    </source>
</evidence>
<dbReference type="Proteomes" id="UP000509513">
    <property type="component" value="Chromosome"/>
</dbReference>
<accession>A0A7L5JLS7</accession>
<dbReference type="RefSeq" id="WP_176325312.1">
    <property type="nucleotide sequence ID" value="NZ_CP054051.1"/>
</dbReference>
<dbReference type="EMBL" id="CP054051">
    <property type="protein sequence ID" value="QKJ26122.1"/>
    <property type="molecule type" value="Genomic_DNA"/>
</dbReference>
<protein>
    <submittedName>
        <fullName evidence="1">Uncharacterized protein</fullName>
    </submittedName>
</protein>
<dbReference type="KEGG" id="acib:ACBT_0137"/>
<name>A0A7L5JLS7_9BACT</name>
<gene>
    <name evidence="1" type="ORF">ACBT_0137</name>
</gene>
<reference evidence="1 2" key="1">
    <citation type="submission" date="2020-05" db="EMBL/GenBank/DDBJ databases">
        <title>Complete genome sequencing of Campylobacter and Arcobacter type strains.</title>
        <authorList>
            <person name="Miller W.G."/>
            <person name="Yee E."/>
        </authorList>
    </citation>
    <scope>NUCLEOTIDE SEQUENCE [LARGE SCALE GENOMIC DNA]</scope>
    <source>
        <strain evidence="1 2">LMG 21996</strain>
    </source>
</reference>